<evidence type="ECO:0000313" key="4">
    <source>
        <dbReference type="Proteomes" id="UP001163846"/>
    </source>
</evidence>
<dbReference type="AlphaFoldDB" id="A0AA38NVL4"/>
<dbReference type="Pfam" id="PF20149">
    <property type="entry name" value="DUF6532"/>
    <property type="match status" value="1"/>
</dbReference>
<evidence type="ECO:0000256" key="1">
    <source>
        <dbReference type="SAM" id="MobiDB-lite"/>
    </source>
</evidence>
<proteinExistence type="predicted"/>
<feature type="domain" description="DUF6532" evidence="2">
    <location>
        <begin position="132"/>
        <end position="347"/>
    </location>
</feature>
<dbReference type="Proteomes" id="UP001163846">
    <property type="component" value="Unassembled WGS sequence"/>
</dbReference>
<dbReference type="InterPro" id="IPR045341">
    <property type="entry name" value="DUF6532"/>
</dbReference>
<evidence type="ECO:0000259" key="2">
    <source>
        <dbReference type="Pfam" id="PF20149"/>
    </source>
</evidence>
<evidence type="ECO:0000313" key="3">
    <source>
        <dbReference type="EMBL" id="KAJ3831412.1"/>
    </source>
</evidence>
<dbReference type="EMBL" id="MU807494">
    <property type="protein sequence ID" value="KAJ3831412.1"/>
    <property type="molecule type" value="Genomic_DNA"/>
</dbReference>
<organism evidence="3 4">
    <name type="scientific">Lentinula raphanica</name>
    <dbReference type="NCBI Taxonomy" id="153919"/>
    <lineage>
        <taxon>Eukaryota</taxon>
        <taxon>Fungi</taxon>
        <taxon>Dikarya</taxon>
        <taxon>Basidiomycota</taxon>
        <taxon>Agaricomycotina</taxon>
        <taxon>Agaricomycetes</taxon>
        <taxon>Agaricomycetidae</taxon>
        <taxon>Agaricales</taxon>
        <taxon>Marasmiineae</taxon>
        <taxon>Omphalotaceae</taxon>
        <taxon>Lentinula</taxon>
    </lineage>
</organism>
<feature type="region of interest" description="Disordered" evidence="1">
    <location>
        <begin position="23"/>
        <end position="45"/>
    </location>
</feature>
<name>A0AA38NVL4_9AGAR</name>
<protein>
    <recommendedName>
        <fullName evidence="2">DUF6532 domain-containing protein</fullName>
    </recommendedName>
</protein>
<accession>A0AA38NVL4</accession>
<sequence>MKCRVCTYVHLSGFHLTVSLADTTPSRSRGPIIRSSDIEDLEDDVDEPAPRLVKKSSAAKAASSRKLRKLEYELPQVMSKTMSTAVHGSITKPLSEIWTERSNIVVTGRNRTFTLGSLSSQSSTMRGVIEKAIAHGKWKMLFDDTYSPVGPELKQIAQASLKQVGEDEGYTGKGDVCDRLEHGDNTAYIKPLINYVSHRIGQDRSQLKAHSSVILAAFSLSHMTGPGPATNLVHRRTYFYPAIPGVTDESSKYDNRQPFGNPVFKEYIKAAFFSTNCFSSIIQQHKARFMSSIPERPAEPELPKALVALASTAIHACLQDFSSGVKDTFPTKELDGIWKLAIQMLNDYEKKNRMKYHILMHDLYKDSSEALASTHGLSNQQVLDAVDWSVIETNESDENMTSTGGEP</sequence>
<feature type="compositionally biased region" description="Low complexity" evidence="1">
    <location>
        <begin position="25"/>
        <end position="35"/>
    </location>
</feature>
<keyword evidence="4" id="KW-1185">Reference proteome</keyword>
<comment type="caution">
    <text evidence="3">The sequence shown here is derived from an EMBL/GenBank/DDBJ whole genome shotgun (WGS) entry which is preliminary data.</text>
</comment>
<gene>
    <name evidence="3" type="ORF">F5878DRAFT_82066</name>
</gene>
<reference evidence="3" key="1">
    <citation type="submission" date="2022-08" db="EMBL/GenBank/DDBJ databases">
        <authorList>
            <consortium name="DOE Joint Genome Institute"/>
            <person name="Min B."/>
            <person name="Riley R."/>
            <person name="Sierra-Patev S."/>
            <person name="Naranjo-Ortiz M."/>
            <person name="Looney B."/>
            <person name="Konkel Z."/>
            <person name="Slot J.C."/>
            <person name="Sakamoto Y."/>
            <person name="Steenwyk J.L."/>
            <person name="Rokas A."/>
            <person name="Carro J."/>
            <person name="Camarero S."/>
            <person name="Ferreira P."/>
            <person name="Molpeceres G."/>
            <person name="Ruiz-Duenas F.J."/>
            <person name="Serrano A."/>
            <person name="Henrissat B."/>
            <person name="Drula E."/>
            <person name="Hughes K.W."/>
            <person name="Mata J.L."/>
            <person name="Ishikawa N.K."/>
            <person name="Vargas-Isla R."/>
            <person name="Ushijima S."/>
            <person name="Smith C.A."/>
            <person name="Ahrendt S."/>
            <person name="Andreopoulos W."/>
            <person name="He G."/>
            <person name="Labutti K."/>
            <person name="Lipzen A."/>
            <person name="Ng V."/>
            <person name="Sandor L."/>
            <person name="Barry K."/>
            <person name="Martinez A.T."/>
            <person name="Xiao Y."/>
            <person name="Gibbons J.G."/>
            <person name="Terashima K."/>
            <person name="Hibbett D.S."/>
            <person name="Grigoriev I.V."/>
        </authorList>
    </citation>
    <scope>NUCLEOTIDE SEQUENCE</scope>
    <source>
        <strain evidence="3">TFB9207</strain>
    </source>
</reference>